<dbReference type="EMBL" id="LCBL01000001">
    <property type="protein sequence ID" value="KKS09720.1"/>
    <property type="molecule type" value="Genomic_DNA"/>
</dbReference>
<gene>
    <name evidence="2" type="ORF">UU65_C0001G0125</name>
</gene>
<dbReference type="Proteomes" id="UP000033869">
    <property type="component" value="Unassembled WGS sequence"/>
</dbReference>
<dbReference type="AlphaFoldDB" id="A0A0G0W9T7"/>
<name>A0A0G0W9T7_UNCC2</name>
<keyword evidence="1" id="KW-0472">Membrane</keyword>
<organism evidence="2 3">
    <name type="scientific">candidate division CPR2 bacterium GW2011_GWC1_41_48</name>
    <dbReference type="NCBI Taxonomy" id="1618344"/>
    <lineage>
        <taxon>Bacteria</taxon>
        <taxon>Bacteria division CPR2</taxon>
    </lineage>
</organism>
<sequence>MNTFKNINNQGATLIELAIYMGLVGFIMVALVGITVPLLKSSEKNKTETELHQNARFVLEKLSQNINQADPATVSVSLPGDELFLTVKDPETDAPTPVKFSVDPSTNIISFEKPQGNPSPEKLTSAPIKLLKRGGSTPFFQTTDNTANGSTLKTVMINFEIRYYKGSNLITSEEYQTTYALKRI</sequence>
<evidence type="ECO:0000313" key="2">
    <source>
        <dbReference type="EMBL" id="KKS09720.1"/>
    </source>
</evidence>
<accession>A0A0G0W9T7</accession>
<comment type="caution">
    <text evidence="2">The sequence shown here is derived from an EMBL/GenBank/DDBJ whole genome shotgun (WGS) entry which is preliminary data.</text>
</comment>
<protein>
    <submittedName>
        <fullName evidence="2">Uncharacterized protein</fullName>
    </submittedName>
</protein>
<evidence type="ECO:0000256" key="1">
    <source>
        <dbReference type="SAM" id="Phobius"/>
    </source>
</evidence>
<proteinExistence type="predicted"/>
<keyword evidence="1" id="KW-0812">Transmembrane</keyword>
<reference evidence="2 3" key="1">
    <citation type="journal article" date="2015" name="Nature">
        <title>rRNA introns, odd ribosomes, and small enigmatic genomes across a large radiation of phyla.</title>
        <authorList>
            <person name="Brown C.T."/>
            <person name="Hug L.A."/>
            <person name="Thomas B.C."/>
            <person name="Sharon I."/>
            <person name="Castelle C.J."/>
            <person name="Singh A."/>
            <person name="Wilkins M.J."/>
            <person name="Williams K.H."/>
            <person name="Banfield J.F."/>
        </authorList>
    </citation>
    <scope>NUCLEOTIDE SEQUENCE [LARGE SCALE GENOMIC DNA]</scope>
</reference>
<keyword evidence="1" id="KW-1133">Transmembrane helix</keyword>
<feature type="transmembrane region" description="Helical" evidence="1">
    <location>
        <begin position="17"/>
        <end position="39"/>
    </location>
</feature>
<evidence type="ECO:0000313" key="3">
    <source>
        <dbReference type="Proteomes" id="UP000033869"/>
    </source>
</evidence>